<dbReference type="InterPro" id="IPR033467">
    <property type="entry name" value="Tesmin/TSO1-like_CXC"/>
</dbReference>
<evidence type="ECO:0000256" key="3">
    <source>
        <dbReference type="ARBA" id="ARBA00023242"/>
    </source>
</evidence>
<dbReference type="Pfam" id="PF03638">
    <property type="entry name" value="TCR"/>
    <property type="match status" value="2"/>
</dbReference>
<evidence type="ECO:0000256" key="2">
    <source>
        <dbReference type="ARBA" id="ARBA00007267"/>
    </source>
</evidence>
<keyword evidence="3" id="KW-0539">Nucleus</keyword>
<proteinExistence type="inferred from homology"/>
<evidence type="ECO:0000256" key="4">
    <source>
        <dbReference type="SAM" id="MobiDB-lite"/>
    </source>
</evidence>
<dbReference type="InterPro" id="IPR005172">
    <property type="entry name" value="CRC"/>
</dbReference>
<sequence length="644" mass="70521">MFALIRRLWTNLLALSNRNLRILRGSTKERQSSSSLRVFISDPAEIFSSISGNFVRQPFRAPYLSLTFEVLNLKKAESAAVTNKLARQLDFTATFPASASILRPQHRIQSYPPSQPLISATQLSVQPVPRQSLSPAGKQQSPRPQSQASLELRDETPKKPKRCNCKNSKCLKLYCECFASGIYCDGCNCTNCHNNVENEDARKDAVELILDRNPNAFRPKIANSPHGSQDDKEEASRVALVGKHNKGCNCKKSGCLKKYCECFQANILCSGNCKCMDCKNFEGSEERNALFHANHYNTMIYMQQAANAVINGATGPSGYGTSPASRKRKFQDHQNKFPSSSLFIDHISHVSNGAVVGSSKSTYRSPLADILQTQYVKEFCSLLVIFSKATRGFADKKKYQREDNEAKTSSDIATEEKVDTQEAQDIRTSVLGDISTNQHADKDCTDDIGSCVHNGRPISPATVALTCGEQDTLFTEAGFSNGLTRQSTVPKSSNGCNYTEIYAVQERLVLTSFRDFLNRLITCGIIKETTCSSHAESEMGSRASPRSYTMNGIVKPVDPAANEVSHKVVAVSMASNNIKPPKTGSSVQNGMSKIETNDRERALSGTRKAPGKASGEACTRDVPLRAAVEHSDPMLNSGALTASD</sequence>
<evidence type="ECO:0000259" key="5">
    <source>
        <dbReference type="PROSITE" id="PS51634"/>
    </source>
</evidence>
<feature type="domain" description="CRC" evidence="5">
    <location>
        <begin position="159"/>
        <end position="283"/>
    </location>
</feature>
<dbReference type="PROSITE" id="PS51634">
    <property type="entry name" value="CRC"/>
    <property type="match status" value="1"/>
</dbReference>
<evidence type="ECO:0000313" key="7">
    <source>
        <dbReference type="Proteomes" id="UP001279734"/>
    </source>
</evidence>
<evidence type="ECO:0000313" key="6">
    <source>
        <dbReference type="EMBL" id="GMG99066.1"/>
    </source>
</evidence>
<dbReference type="EMBL" id="BSYO01000001">
    <property type="protein sequence ID" value="GMG99066.1"/>
    <property type="molecule type" value="Genomic_DNA"/>
</dbReference>
<feature type="compositionally biased region" description="Polar residues" evidence="4">
    <location>
        <begin position="576"/>
        <end position="591"/>
    </location>
</feature>
<name>A0AAD3P4G5_NEPGR</name>
<dbReference type="InterPro" id="IPR028307">
    <property type="entry name" value="Lin-54_fam"/>
</dbReference>
<organism evidence="6 7">
    <name type="scientific">Nepenthes gracilis</name>
    <name type="common">Slender pitcher plant</name>
    <dbReference type="NCBI Taxonomy" id="150966"/>
    <lineage>
        <taxon>Eukaryota</taxon>
        <taxon>Viridiplantae</taxon>
        <taxon>Streptophyta</taxon>
        <taxon>Embryophyta</taxon>
        <taxon>Tracheophyta</taxon>
        <taxon>Spermatophyta</taxon>
        <taxon>Magnoliopsida</taxon>
        <taxon>eudicotyledons</taxon>
        <taxon>Gunneridae</taxon>
        <taxon>Pentapetalae</taxon>
        <taxon>Caryophyllales</taxon>
        <taxon>Nepenthaceae</taxon>
        <taxon>Nepenthes</taxon>
    </lineage>
</organism>
<comment type="subcellular location">
    <subcellularLocation>
        <location evidence="1">Nucleus</location>
    </subcellularLocation>
</comment>
<dbReference type="SMART" id="SM01114">
    <property type="entry name" value="CXC"/>
    <property type="match status" value="2"/>
</dbReference>
<feature type="region of interest" description="Disordered" evidence="4">
    <location>
        <begin position="128"/>
        <end position="161"/>
    </location>
</feature>
<dbReference type="PANTHER" id="PTHR12446">
    <property type="entry name" value="TESMIN/TSO1-RELATED"/>
    <property type="match status" value="1"/>
</dbReference>
<keyword evidence="7" id="KW-1185">Reference proteome</keyword>
<accession>A0AAD3P4G5</accession>
<dbReference type="PANTHER" id="PTHR12446:SF49">
    <property type="entry name" value="CRC DOMAIN-CONTAINING PROTEIN"/>
    <property type="match status" value="1"/>
</dbReference>
<dbReference type="GO" id="GO:0005634">
    <property type="term" value="C:nucleus"/>
    <property type="evidence" value="ECO:0007669"/>
    <property type="project" value="UniProtKB-SubCell"/>
</dbReference>
<feature type="compositionally biased region" description="Polar residues" evidence="4">
    <location>
        <begin position="128"/>
        <end position="149"/>
    </location>
</feature>
<dbReference type="GO" id="GO:0006355">
    <property type="term" value="P:regulation of DNA-templated transcription"/>
    <property type="evidence" value="ECO:0007669"/>
    <property type="project" value="TreeGrafter"/>
</dbReference>
<protein>
    <recommendedName>
        <fullName evidence="5">CRC domain-containing protein</fullName>
    </recommendedName>
</protein>
<evidence type="ECO:0000256" key="1">
    <source>
        <dbReference type="ARBA" id="ARBA00004123"/>
    </source>
</evidence>
<gene>
    <name evidence="6" type="ORF">Nepgr_000906</name>
</gene>
<reference evidence="6" key="1">
    <citation type="submission" date="2023-05" db="EMBL/GenBank/DDBJ databases">
        <title>Nepenthes gracilis genome sequencing.</title>
        <authorList>
            <person name="Fukushima K."/>
        </authorList>
    </citation>
    <scope>NUCLEOTIDE SEQUENCE</scope>
    <source>
        <strain evidence="6">SING2019-196</strain>
    </source>
</reference>
<dbReference type="AlphaFoldDB" id="A0AAD3P4G5"/>
<feature type="region of interest" description="Disordered" evidence="4">
    <location>
        <begin position="576"/>
        <end position="621"/>
    </location>
</feature>
<comment type="similarity">
    <text evidence="2">Belongs to the lin-54 family.</text>
</comment>
<dbReference type="Proteomes" id="UP001279734">
    <property type="component" value="Unassembled WGS sequence"/>
</dbReference>
<comment type="caution">
    <text evidence="6">The sequence shown here is derived from an EMBL/GenBank/DDBJ whole genome shotgun (WGS) entry which is preliminary data.</text>
</comment>